<feature type="domain" description="Peptidase M20 dimerisation" evidence="4">
    <location>
        <begin position="260"/>
        <end position="356"/>
    </location>
</feature>
<comment type="similarity">
    <text evidence="1">Belongs to the peptidase M20 family.</text>
</comment>
<dbReference type="GO" id="GO:0016813">
    <property type="term" value="F:hydrolase activity, acting on carbon-nitrogen (but not peptide) bonds, in linear amidines"/>
    <property type="evidence" value="ECO:0007669"/>
    <property type="project" value="InterPro"/>
</dbReference>
<dbReference type="InterPro" id="IPR010158">
    <property type="entry name" value="Amidase_Cbmase"/>
</dbReference>
<dbReference type="InterPro" id="IPR011650">
    <property type="entry name" value="Peptidase_M20_dimer"/>
</dbReference>
<feature type="binding site" evidence="3">
    <location>
        <position position="427"/>
    </location>
    <ligand>
        <name>Zn(2+)</name>
        <dbReference type="ChEBI" id="CHEBI:29105"/>
        <label>2</label>
    </ligand>
</feature>
<evidence type="ECO:0000313" key="5">
    <source>
        <dbReference type="EMBL" id="NBH61726.1"/>
    </source>
</evidence>
<dbReference type="SUPFAM" id="SSF55031">
    <property type="entry name" value="Bacterial exopeptidase dimerisation domain"/>
    <property type="match status" value="1"/>
</dbReference>
<evidence type="ECO:0000256" key="2">
    <source>
        <dbReference type="ARBA" id="ARBA00022801"/>
    </source>
</evidence>
<evidence type="ECO:0000256" key="1">
    <source>
        <dbReference type="ARBA" id="ARBA00006153"/>
    </source>
</evidence>
<organism evidence="5 6">
    <name type="scientific">Anaerotruncus colihominis</name>
    <dbReference type="NCBI Taxonomy" id="169435"/>
    <lineage>
        <taxon>Bacteria</taxon>
        <taxon>Bacillati</taxon>
        <taxon>Bacillota</taxon>
        <taxon>Clostridia</taxon>
        <taxon>Eubacteriales</taxon>
        <taxon>Oscillospiraceae</taxon>
        <taxon>Anaerotruncus</taxon>
    </lineage>
</organism>
<evidence type="ECO:0000313" key="6">
    <source>
        <dbReference type="Proteomes" id="UP000446866"/>
    </source>
</evidence>
<dbReference type="GO" id="GO:0046872">
    <property type="term" value="F:metal ion binding"/>
    <property type="evidence" value="ECO:0007669"/>
    <property type="project" value="UniProtKB-KW"/>
</dbReference>
<dbReference type="PANTHER" id="PTHR32494">
    <property type="entry name" value="ALLANTOATE DEIMINASE-RELATED"/>
    <property type="match status" value="1"/>
</dbReference>
<feature type="binding site" evidence="3">
    <location>
        <position position="142"/>
    </location>
    <ligand>
        <name>Zn(2+)</name>
        <dbReference type="ChEBI" id="CHEBI:29105"/>
        <label>2</label>
    </ligand>
</feature>
<dbReference type="Gene3D" id="3.30.70.360">
    <property type="match status" value="1"/>
</dbReference>
<sequence>MPKARWCRRCNSRLCRFCRKRKTIIGSCRNSRHRRHLRISSNGRNDGILQEETAMNEELKWIENAIKSLAKTAVKDGFYWRASYTPEDCSGVALLQKWMEDAGFQTRFDQVGNLYGRIQGKTDTVFLTGSHRDTVAGGGHYDGALGIITAIAAGGALYRAYGTPEMTLEVVALCEEEGSRFLSGYVGSRAISGMLSDSDLQEQDADGISLRDALSACGYYNGELPMPRKDVSQFLELHIEQGGILEKTKQQIGIVTTIVGLLVGDIIFHGLQNHAGTTPMSLRCDPVPAAASFIEILNHWALSKGSDLVCTIGNITVEPGKSNVIAGKVTLTFDIRSGDQLLLDEAKEMLQSLLEKFPAYKPELVYACQEPPAPMDTEGIDTLATLAEKQNAAWTKIASGAGHDSQIIAPKIKTNMIFVPSKDGISHSPDEFTSLKDIAPGYALMKAYMKEVVWQRKEK</sequence>
<dbReference type="CDD" id="cd03884">
    <property type="entry name" value="M20_bAS"/>
    <property type="match status" value="1"/>
</dbReference>
<feature type="binding site" evidence="3">
    <location>
        <position position="238"/>
    </location>
    <ligand>
        <name>Zn(2+)</name>
        <dbReference type="ChEBI" id="CHEBI:29105"/>
        <label>1</label>
    </ligand>
</feature>
<dbReference type="Pfam" id="PF01546">
    <property type="entry name" value="Peptidase_M20"/>
    <property type="match status" value="1"/>
</dbReference>
<dbReference type="InterPro" id="IPR002933">
    <property type="entry name" value="Peptidase_M20"/>
</dbReference>
<dbReference type="AlphaFoldDB" id="A0A845QJH4"/>
<comment type="caution">
    <text evidence="5">The sequence shown here is derived from an EMBL/GenBank/DDBJ whole genome shotgun (WGS) entry which is preliminary data.</text>
</comment>
<keyword evidence="3" id="KW-0479">Metal-binding</keyword>
<feature type="binding site" evidence="3">
    <location>
        <position position="131"/>
    </location>
    <ligand>
        <name>Zn(2+)</name>
        <dbReference type="ChEBI" id="CHEBI:29105"/>
        <label>1</label>
    </ligand>
</feature>
<dbReference type="PANTHER" id="PTHR32494:SF5">
    <property type="entry name" value="ALLANTOATE AMIDOHYDROLASE"/>
    <property type="match status" value="1"/>
</dbReference>
<feature type="binding site" evidence="3">
    <location>
        <position position="177"/>
    </location>
    <ligand>
        <name>Zn(2+)</name>
        <dbReference type="ChEBI" id="CHEBI:29105"/>
        <label>2</label>
    </ligand>
</feature>
<dbReference type="Proteomes" id="UP000446866">
    <property type="component" value="Unassembled WGS sequence"/>
</dbReference>
<dbReference type="PIRSF" id="PIRSF001235">
    <property type="entry name" value="Amidase_carbamoylase"/>
    <property type="match status" value="1"/>
</dbReference>
<dbReference type="EMBL" id="QXWK01000014">
    <property type="protein sequence ID" value="NBH61726.1"/>
    <property type="molecule type" value="Genomic_DNA"/>
</dbReference>
<comment type="cofactor">
    <cofactor evidence="3">
        <name>Zn(2+)</name>
        <dbReference type="ChEBI" id="CHEBI:29105"/>
    </cofactor>
    <text evidence="3">Binds 2 Zn(2+) ions per subunit.</text>
</comment>
<dbReference type="Gene3D" id="3.40.630.10">
    <property type="entry name" value="Zn peptidases"/>
    <property type="match status" value="1"/>
</dbReference>
<dbReference type="InterPro" id="IPR036264">
    <property type="entry name" value="Bact_exopeptidase_dim_dom"/>
</dbReference>
<evidence type="ECO:0000259" key="4">
    <source>
        <dbReference type="Pfam" id="PF07687"/>
    </source>
</evidence>
<proteinExistence type="inferred from homology"/>
<accession>A0A845QJH4</accession>
<keyword evidence="3" id="KW-0862">Zinc</keyword>
<keyword evidence="2 5" id="KW-0378">Hydrolase</keyword>
<evidence type="ECO:0000256" key="3">
    <source>
        <dbReference type="PIRSR" id="PIRSR001235-1"/>
    </source>
</evidence>
<dbReference type="SUPFAM" id="SSF53187">
    <property type="entry name" value="Zn-dependent exopeptidases"/>
    <property type="match status" value="1"/>
</dbReference>
<protein>
    <submittedName>
        <fullName evidence="5">Zn-dependent hydrolase</fullName>
    </submittedName>
</protein>
<name>A0A845QJH4_9FIRM</name>
<dbReference type="NCBIfam" id="TIGR01879">
    <property type="entry name" value="hydantase"/>
    <property type="match status" value="1"/>
</dbReference>
<gene>
    <name evidence="5" type="ORF">D0435_08680</name>
</gene>
<dbReference type="Pfam" id="PF07687">
    <property type="entry name" value="M20_dimer"/>
    <property type="match status" value="1"/>
</dbReference>
<feature type="binding site" evidence="3">
    <location>
        <position position="142"/>
    </location>
    <ligand>
        <name>Zn(2+)</name>
        <dbReference type="ChEBI" id="CHEBI:29105"/>
        <label>1</label>
    </ligand>
</feature>
<reference evidence="5 6" key="1">
    <citation type="submission" date="2018-08" db="EMBL/GenBank/DDBJ databases">
        <title>Murine metabolic-syndrome-specific gut microbial biobank.</title>
        <authorList>
            <person name="Liu C."/>
        </authorList>
    </citation>
    <scope>NUCLEOTIDE SEQUENCE [LARGE SCALE GENOMIC DNA]</scope>
    <source>
        <strain evidence="5 6">28</strain>
    </source>
</reference>
<keyword evidence="6" id="KW-1185">Reference proteome</keyword>